<evidence type="ECO:0000256" key="4">
    <source>
        <dbReference type="ARBA" id="ARBA00022553"/>
    </source>
</evidence>
<evidence type="ECO:0000259" key="11">
    <source>
        <dbReference type="PROSITE" id="PS50109"/>
    </source>
</evidence>
<dbReference type="InterPro" id="IPR036890">
    <property type="entry name" value="HATPase_C_sf"/>
</dbReference>
<evidence type="ECO:0000256" key="2">
    <source>
        <dbReference type="ARBA" id="ARBA00004370"/>
    </source>
</evidence>
<keyword evidence="13" id="KW-1185">Reference proteome</keyword>
<dbReference type="OrthoDB" id="9809766at2"/>
<dbReference type="Gene3D" id="1.10.287.130">
    <property type="match status" value="1"/>
</dbReference>
<dbReference type="InterPro" id="IPR013727">
    <property type="entry name" value="2CSK_N"/>
</dbReference>
<evidence type="ECO:0000256" key="3">
    <source>
        <dbReference type="ARBA" id="ARBA00012438"/>
    </source>
</evidence>
<dbReference type="SMART" id="SM00387">
    <property type="entry name" value="HATPase_c"/>
    <property type="match status" value="1"/>
</dbReference>
<keyword evidence="6 10" id="KW-0812">Transmembrane</keyword>
<dbReference type="PROSITE" id="PS50109">
    <property type="entry name" value="HIS_KIN"/>
    <property type="match status" value="1"/>
</dbReference>
<dbReference type="PANTHER" id="PTHR45436">
    <property type="entry name" value="SENSOR HISTIDINE KINASE YKOH"/>
    <property type="match status" value="1"/>
</dbReference>
<dbReference type="EC" id="2.7.13.3" evidence="3"/>
<keyword evidence="8 10" id="KW-1133">Transmembrane helix</keyword>
<evidence type="ECO:0000256" key="10">
    <source>
        <dbReference type="SAM" id="Phobius"/>
    </source>
</evidence>
<evidence type="ECO:0000256" key="5">
    <source>
        <dbReference type="ARBA" id="ARBA00022679"/>
    </source>
</evidence>
<gene>
    <name evidence="12" type="ORF">EH243_03590</name>
</gene>
<dbReference type="InterPro" id="IPR003661">
    <property type="entry name" value="HisK_dim/P_dom"/>
</dbReference>
<feature type="domain" description="Histidine kinase" evidence="11">
    <location>
        <begin position="248"/>
        <end position="461"/>
    </location>
</feature>
<evidence type="ECO:0000256" key="1">
    <source>
        <dbReference type="ARBA" id="ARBA00000085"/>
    </source>
</evidence>
<dbReference type="Pfam" id="PF00512">
    <property type="entry name" value="HisKA"/>
    <property type="match status" value="1"/>
</dbReference>
<organism evidence="12 13">
    <name type="scientific">Amphritea opalescens</name>
    <dbReference type="NCBI Taxonomy" id="2490544"/>
    <lineage>
        <taxon>Bacteria</taxon>
        <taxon>Pseudomonadati</taxon>
        <taxon>Pseudomonadota</taxon>
        <taxon>Gammaproteobacteria</taxon>
        <taxon>Oceanospirillales</taxon>
        <taxon>Oceanospirillaceae</taxon>
        <taxon>Amphritea</taxon>
    </lineage>
</organism>
<proteinExistence type="predicted"/>
<keyword evidence="5" id="KW-0808">Transferase</keyword>
<evidence type="ECO:0000313" key="12">
    <source>
        <dbReference type="EMBL" id="RTE67297.1"/>
    </source>
</evidence>
<keyword evidence="4" id="KW-0597">Phosphoprotein</keyword>
<dbReference type="InterPro" id="IPR036097">
    <property type="entry name" value="HisK_dim/P_sf"/>
</dbReference>
<dbReference type="SUPFAM" id="SSF55874">
    <property type="entry name" value="ATPase domain of HSP90 chaperone/DNA topoisomerase II/histidine kinase"/>
    <property type="match status" value="1"/>
</dbReference>
<comment type="subcellular location">
    <subcellularLocation>
        <location evidence="2">Membrane</location>
    </subcellularLocation>
</comment>
<dbReference type="Pfam" id="PF02518">
    <property type="entry name" value="HATPase_c"/>
    <property type="match status" value="1"/>
</dbReference>
<evidence type="ECO:0000256" key="9">
    <source>
        <dbReference type="ARBA" id="ARBA00023136"/>
    </source>
</evidence>
<evidence type="ECO:0000256" key="6">
    <source>
        <dbReference type="ARBA" id="ARBA00022692"/>
    </source>
</evidence>
<keyword evidence="7 12" id="KW-0418">Kinase</keyword>
<dbReference type="InterPro" id="IPR050428">
    <property type="entry name" value="TCS_sensor_his_kinase"/>
</dbReference>
<dbReference type="SUPFAM" id="SSF47384">
    <property type="entry name" value="Homodimeric domain of signal transducing histidine kinase"/>
    <property type="match status" value="1"/>
</dbReference>
<dbReference type="GO" id="GO:0005886">
    <property type="term" value="C:plasma membrane"/>
    <property type="evidence" value="ECO:0007669"/>
    <property type="project" value="TreeGrafter"/>
</dbReference>
<dbReference type="Gene3D" id="3.30.565.10">
    <property type="entry name" value="Histidine kinase-like ATPase, C-terminal domain"/>
    <property type="match status" value="1"/>
</dbReference>
<evidence type="ECO:0000256" key="8">
    <source>
        <dbReference type="ARBA" id="ARBA00022989"/>
    </source>
</evidence>
<evidence type="ECO:0000313" key="13">
    <source>
        <dbReference type="Proteomes" id="UP000283087"/>
    </source>
</evidence>
<name>A0A430KUX2_9GAMM</name>
<protein>
    <recommendedName>
        <fullName evidence="3">histidine kinase</fullName>
        <ecNumber evidence="3">2.7.13.3</ecNumber>
    </recommendedName>
</protein>
<dbReference type="CDD" id="cd00082">
    <property type="entry name" value="HisKA"/>
    <property type="match status" value="1"/>
</dbReference>
<comment type="caution">
    <text evidence="12">The sequence shown here is derived from an EMBL/GenBank/DDBJ whole genome shotgun (WGS) entry which is preliminary data.</text>
</comment>
<feature type="transmembrane region" description="Helical" evidence="10">
    <location>
        <begin position="165"/>
        <end position="188"/>
    </location>
</feature>
<dbReference type="InterPro" id="IPR004358">
    <property type="entry name" value="Sig_transdc_His_kin-like_C"/>
</dbReference>
<feature type="transmembrane region" description="Helical" evidence="10">
    <location>
        <begin position="20"/>
        <end position="37"/>
    </location>
</feature>
<sequence length="462" mass="51461">MSMTKAGYSLQQHLITRTVLLMIIVFTVLSAGVWNYARRAADLSYNRLLNSASLSIIERISVQESQIDLDLPYAALSMLELAPDDKVYYEVIDHTGQHLTGYRKTPSPANYQPHSDPQFFTAKYKGEAVSWVVQSKQLIAPAANGWVVIKLGQTRNARNELFGEIFYSSLATLSGILLLTTLLVWLGVRRALQPLSIISENLKNRSPNDLRPLKTPAIREVVPLVNAINNYQQQLLHNLDTMKVFIADASHQIRSSLGGIQGQLDVTLHASDTEEIRSRLINIRQQHKKLTRLTNQLLTHALVTHRSDSIAPRSISLNALVEELLTETVRDQAHTQIDFSYSAKIDNIRIPGDKVSLKEAFKNLLENAVRYGPDTNQIDITLHPCDEHLVEIMIDDSGPGIPSHQRRQAMQRFSRLSSDVSGSGLGLAIVETVIQAHQGTLKLDRSPSGGLRVLIRLPGTSL</sequence>
<dbReference type="EMBL" id="RQXW01000002">
    <property type="protein sequence ID" value="RTE67297.1"/>
    <property type="molecule type" value="Genomic_DNA"/>
</dbReference>
<dbReference type="Pfam" id="PF08521">
    <property type="entry name" value="2CSK_N"/>
    <property type="match status" value="1"/>
</dbReference>
<dbReference type="PRINTS" id="PR00344">
    <property type="entry name" value="BCTRLSENSOR"/>
</dbReference>
<dbReference type="InterPro" id="IPR003594">
    <property type="entry name" value="HATPase_dom"/>
</dbReference>
<dbReference type="PANTHER" id="PTHR45436:SF1">
    <property type="entry name" value="SENSOR PROTEIN QSEC"/>
    <property type="match status" value="1"/>
</dbReference>
<dbReference type="InterPro" id="IPR005467">
    <property type="entry name" value="His_kinase_dom"/>
</dbReference>
<evidence type="ECO:0000256" key="7">
    <source>
        <dbReference type="ARBA" id="ARBA00022777"/>
    </source>
</evidence>
<accession>A0A430KUX2</accession>
<dbReference type="AlphaFoldDB" id="A0A430KUX2"/>
<dbReference type="GO" id="GO:0000155">
    <property type="term" value="F:phosphorelay sensor kinase activity"/>
    <property type="evidence" value="ECO:0007669"/>
    <property type="project" value="InterPro"/>
</dbReference>
<comment type="catalytic activity">
    <reaction evidence="1">
        <text>ATP + protein L-histidine = ADP + protein N-phospho-L-histidine.</text>
        <dbReference type="EC" id="2.7.13.3"/>
    </reaction>
</comment>
<reference evidence="12 13" key="1">
    <citation type="submission" date="2018-11" db="EMBL/GenBank/DDBJ databases">
        <title>The draft genome sequence of Amphritea opalescens ANRC-JH13T.</title>
        <authorList>
            <person name="Fang Z."/>
            <person name="Zhang Y."/>
            <person name="Han X."/>
        </authorList>
    </citation>
    <scope>NUCLEOTIDE SEQUENCE [LARGE SCALE GENOMIC DNA]</scope>
    <source>
        <strain evidence="12 13">ANRC-JH13</strain>
    </source>
</reference>
<dbReference type="Proteomes" id="UP000283087">
    <property type="component" value="Unassembled WGS sequence"/>
</dbReference>
<keyword evidence="9 10" id="KW-0472">Membrane</keyword>